<evidence type="ECO:0000313" key="3">
    <source>
        <dbReference type="EMBL" id="QBD81151.1"/>
    </source>
</evidence>
<dbReference type="AlphaFoldDB" id="A0A4V0YZW6"/>
<reference evidence="3 4" key="1">
    <citation type="submission" date="2019-01" db="EMBL/GenBank/DDBJ databases">
        <title>Ktedonosporobacter rubrisoli SCAWS-G2.</title>
        <authorList>
            <person name="Huang Y."/>
            <person name="Yan B."/>
        </authorList>
    </citation>
    <scope>NUCLEOTIDE SEQUENCE [LARGE SCALE GENOMIC DNA]</scope>
    <source>
        <strain evidence="3 4">SCAWS-G2</strain>
    </source>
</reference>
<evidence type="ECO:0000313" key="4">
    <source>
        <dbReference type="Proteomes" id="UP000290365"/>
    </source>
</evidence>
<name>A0A4V0YZW6_KTERU</name>
<feature type="domain" description="CxxC-x17-CxxC" evidence="2">
    <location>
        <begin position="62"/>
        <end position="97"/>
    </location>
</feature>
<dbReference type="InterPro" id="IPR025306">
    <property type="entry name" value="Zn-bnd_dom_prob"/>
</dbReference>
<dbReference type="Pfam" id="PF23477">
    <property type="entry name" value="zf_Tbcl_2"/>
    <property type="match status" value="1"/>
</dbReference>
<feature type="domain" description="Probable zinc-binding" evidence="1">
    <location>
        <begin position="4"/>
        <end position="48"/>
    </location>
</feature>
<dbReference type="KEGG" id="kbs:EPA93_36340"/>
<accession>A0A4V0YZW6</accession>
<dbReference type="InterPro" id="IPR026363">
    <property type="entry name" value="CxxC-x17-CxxC_dom"/>
</dbReference>
<dbReference type="Pfam" id="PF13451">
    <property type="entry name" value="zf_Tbcl"/>
    <property type="match status" value="1"/>
</dbReference>
<dbReference type="OrthoDB" id="5505402at2"/>
<evidence type="ECO:0000259" key="2">
    <source>
        <dbReference type="Pfam" id="PF23477"/>
    </source>
</evidence>
<organism evidence="3 4">
    <name type="scientific">Ktedonosporobacter rubrisoli</name>
    <dbReference type="NCBI Taxonomy" id="2509675"/>
    <lineage>
        <taxon>Bacteria</taxon>
        <taxon>Bacillati</taxon>
        <taxon>Chloroflexota</taxon>
        <taxon>Ktedonobacteria</taxon>
        <taxon>Ktedonobacterales</taxon>
        <taxon>Ktedonosporobacteraceae</taxon>
        <taxon>Ktedonosporobacter</taxon>
    </lineage>
</organism>
<protein>
    <submittedName>
        <fullName evidence="3">Zinc-binding protein</fullName>
    </submittedName>
</protein>
<evidence type="ECO:0000259" key="1">
    <source>
        <dbReference type="Pfam" id="PF13451"/>
    </source>
</evidence>
<dbReference type="EMBL" id="CP035758">
    <property type="protein sequence ID" value="QBD81151.1"/>
    <property type="molecule type" value="Genomic_DNA"/>
</dbReference>
<proteinExistence type="predicted"/>
<dbReference type="RefSeq" id="WP_129892212.1">
    <property type="nucleotide sequence ID" value="NZ_CP035758.1"/>
</dbReference>
<dbReference type="Proteomes" id="UP000290365">
    <property type="component" value="Chromosome"/>
</dbReference>
<dbReference type="NCBIfam" id="TIGR04272">
    <property type="entry name" value="cxxc_cxxc_Mbark"/>
    <property type="match status" value="1"/>
</dbReference>
<sequence length="102" mass="11440">MSFVDKTLKCRDCGNDFVFTAGEQEFYQQKGLMNQPSRCPECRAARRSAAGGVGTRSERAPREMHTVICAECGAETQVPFLPKNDRPVYCSPCYDKVRVARN</sequence>
<gene>
    <name evidence="3" type="ORF">EPA93_36340</name>
</gene>
<keyword evidence="4" id="KW-1185">Reference proteome</keyword>